<dbReference type="EMBL" id="BPVZ01000061">
    <property type="protein sequence ID" value="GKV22787.1"/>
    <property type="molecule type" value="Genomic_DNA"/>
</dbReference>
<organism evidence="6 7">
    <name type="scientific">Rubroshorea leprosula</name>
    <dbReference type="NCBI Taxonomy" id="152421"/>
    <lineage>
        <taxon>Eukaryota</taxon>
        <taxon>Viridiplantae</taxon>
        <taxon>Streptophyta</taxon>
        <taxon>Embryophyta</taxon>
        <taxon>Tracheophyta</taxon>
        <taxon>Spermatophyta</taxon>
        <taxon>Magnoliopsida</taxon>
        <taxon>eudicotyledons</taxon>
        <taxon>Gunneridae</taxon>
        <taxon>Pentapetalae</taxon>
        <taxon>rosids</taxon>
        <taxon>malvids</taxon>
        <taxon>Malvales</taxon>
        <taxon>Dipterocarpaceae</taxon>
        <taxon>Rubroshorea</taxon>
    </lineage>
</organism>
<comment type="subcellular location">
    <subcellularLocation>
        <location evidence="1">Nucleus</location>
    </subcellularLocation>
</comment>
<keyword evidence="4" id="KW-0804">Transcription</keyword>
<reference evidence="6 7" key="1">
    <citation type="journal article" date="2021" name="Commun. Biol.">
        <title>The genome of Shorea leprosula (Dipterocarpaceae) highlights the ecological relevance of drought in aseasonal tropical rainforests.</title>
        <authorList>
            <person name="Ng K.K.S."/>
            <person name="Kobayashi M.J."/>
            <person name="Fawcett J.A."/>
            <person name="Hatakeyama M."/>
            <person name="Paape T."/>
            <person name="Ng C.H."/>
            <person name="Ang C.C."/>
            <person name="Tnah L.H."/>
            <person name="Lee C.T."/>
            <person name="Nishiyama T."/>
            <person name="Sese J."/>
            <person name="O'Brien M.J."/>
            <person name="Copetti D."/>
            <person name="Mohd Noor M.I."/>
            <person name="Ong R.C."/>
            <person name="Putra M."/>
            <person name="Sireger I.Z."/>
            <person name="Indrioko S."/>
            <person name="Kosugi Y."/>
            <person name="Izuno A."/>
            <person name="Isagi Y."/>
            <person name="Lee S.L."/>
            <person name="Shimizu K.K."/>
        </authorList>
    </citation>
    <scope>NUCLEOTIDE SEQUENCE [LARGE SCALE GENOMIC DNA]</scope>
    <source>
        <strain evidence="6">214</strain>
    </source>
</reference>
<dbReference type="SUPFAM" id="SSF101936">
    <property type="entry name" value="DNA-binding pseudobarrel domain"/>
    <property type="match status" value="1"/>
</dbReference>
<dbReference type="AlphaFoldDB" id="A0AAV5KDX0"/>
<keyword evidence="2" id="KW-0805">Transcription regulation</keyword>
<evidence type="ECO:0000256" key="1">
    <source>
        <dbReference type="ARBA" id="ARBA00004123"/>
    </source>
</evidence>
<dbReference type="Gene3D" id="2.40.330.10">
    <property type="entry name" value="DNA-binding pseudobarrel domain"/>
    <property type="match status" value="1"/>
</dbReference>
<gene>
    <name evidence="6" type="ORF">SLEP1_g32613</name>
</gene>
<evidence type="ECO:0000256" key="3">
    <source>
        <dbReference type="ARBA" id="ARBA00023125"/>
    </source>
</evidence>
<evidence type="ECO:0000313" key="7">
    <source>
        <dbReference type="Proteomes" id="UP001054252"/>
    </source>
</evidence>
<dbReference type="InterPro" id="IPR003340">
    <property type="entry name" value="B3_DNA-bd"/>
</dbReference>
<evidence type="ECO:0000256" key="2">
    <source>
        <dbReference type="ARBA" id="ARBA00023015"/>
    </source>
</evidence>
<dbReference type="CDD" id="cd10017">
    <property type="entry name" value="B3_DNA"/>
    <property type="match status" value="1"/>
</dbReference>
<sequence length="116" mass="13323">MAIFSKVLSKIDVEGRLSLTLDDNEAALPPSLGEQPVLLQVKDEDGGLWSFRRCTILKRSGIRPKLLIDDSRQFVRSRGLNIGDEINLFWEDDRASGRRDRQHKIEVIRKNRVSNH</sequence>
<accession>A0AAV5KDX0</accession>
<dbReference type="Proteomes" id="UP001054252">
    <property type="component" value="Unassembled WGS sequence"/>
</dbReference>
<name>A0AAV5KDX0_9ROSI</name>
<keyword evidence="3" id="KW-0238">DNA-binding</keyword>
<keyword evidence="7" id="KW-1185">Reference proteome</keyword>
<evidence type="ECO:0000313" key="6">
    <source>
        <dbReference type="EMBL" id="GKV22787.1"/>
    </source>
</evidence>
<dbReference type="InterPro" id="IPR015300">
    <property type="entry name" value="DNA-bd_pseudobarrel_sf"/>
</dbReference>
<comment type="caution">
    <text evidence="6">The sequence shown here is derived from an EMBL/GenBank/DDBJ whole genome shotgun (WGS) entry which is preliminary data.</text>
</comment>
<evidence type="ECO:0000256" key="5">
    <source>
        <dbReference type="ARBA" id="ARBA00023242"/>
    </source>
</evidence>
<evidence type="ECO:0000256" key="4">
    <source>
        <dbReference type="ARBA" id="ARBA00023163"/>
    </source>
</evidence>
<dbReference type="GO" id="GO:0005634">
    <property type="term" value="C:nucleus"/>
    <property type="evidence" value="ECO:0007669"/>
    <property type="project" value="UniProtKB-SubCell"/>
</dbReference>
<keyword evidence="5" id="KW-0539">Nucleus</keyword>
<dbReference type="GO" id="GO:0003677">
    <property type="term" value="F:DNA binding"/>
    <property type="evidence" value="ECO:0007669"/>
    <property type="project" value="UniProtKB-KW"/>
</dbReference>
<proteinExistence type="predicted"/>
<protein>
    <submittedName>
        <fullName evidence="6">Uncharacterized protein</fullName>
    </submittedName>
</protein>